<keyword evidence="1" id="KW-0812">Transmembrane</keyword>
<feature type="transmembrane region" description="Helical" evidence="1">
    <location>
        <begin position="19"/>
        <end position="36"/>
    </location>
</feature>
<keyword evidence="3" id="KW-1185">Reference proteome</keyword>
<dbReference type="Pfam" id="PF14808">
    <property type="entry name" value="TMEM164"/>
    <property type="match status" value="1"/>
</dbReference>
<name>A0AA94HPB8_9MICO</name>
<reference evidence="2 3" key="1">
    <citation type="submission" date="2016-10" db="EMBL/GenBank/DDBJ databases">
        <authorList>
            <person name="Varghese N."/>
            <person name="Submissions S."/>
        </authorList>
    </citation>
    <scope>NUCLEOTIDE SEQUENCE [LARGE SCALE GENOMIC DNA]</scope>
    <source>
        <strain evidence="2 3">IAM 15147</strain>
    </source>
</reference>
<dbReference type="EMBL" id="FOZN01000003">
    <property type="protein sequence ID" value="SFS15139.1"/>
    <property type="molecule type" value="Genomic_DNA"/>
</dbReference>
<feature type="transmembrane region" description="Helical" evidence="1">
    <location>
        <begin position="133"/>
        <end position="154"/>
    </location>
</feature>
<dbReference type="InterPro" id="IPR011737">
    <property type="entry name" value="CHP02206_TP0381"/>
</dbReference>
<sequence>MILRVVPIDRMQPYGVEHLLVLAVTVALIVALPLAIRRAKDVRRAERWITRSGWILLVLTLLWMAWGILPANWDINESLPFHFSDALRLVTAIALITRSGWAIAVSYFWGLTLNLQSFVTPDLNYFQVPALEFAMYWLLHIAALLAPVVLVWGLGFQPTWFGYGTAFVLTVGWAAVALVANSVTGANYGYLSRAPEGPSILDALGPWPIYIGWEALMVAVVWAIMTAPWTTRRLTARARIDDRLGLVRRRTTRAKLALHG</sequence>
<keyword evidence="1" id="KW-0472">Membrane</keyword>
<feature type="transmembrane region" description="Helical" evidence="1">
    <location>
        <begin position="160"/>
        <end position="183"/>
    </location>
</feature>
<feature type="transmembrane region" description="Helical" evidence="1">
    <location>
        <begin position="48"/>
        <end position="69"/>
    </location>
</feature>
<dbReference type="AlphaFoldDB" id="A0AA94HPB8"/>
<dbReference type="Proteomes" id="UP000198506">
    <property type="component" value="Unassembled WGS sequence"/>
</dbReference>
<feature type="transmembrane region" description="Helical" evidence="1">
    <location>
        <begin position="204"/>
        <end position="225"/>
    </location>
</feature>
<accession>A0AA94HPB8</accession>
<proteinExistence type="predicted"/>
<gene>
    <name evidence="2" type="ORF">SAMN04487783_1976</name>
</gene>
<comment type="caution">
    <text evidence="2">The sequence shown here is derived from an EMBL/GenBank/DDBJ whole genome shotgun (WGS) entry which is preliminary data.</text>
</comment>
<evidence type="ECO:0000313" key="2">
    <source>
        <dbReference type="EMBL" id="SFS15139.1"/>
    </source>
</evidence>
<dbReference type="NCBIfam" id="TIGR02206">
    <property type="entry name" value="intg_mem_TP0381"/>
    <property type="match status" value="1"/>
</dbReference>
<protein>
    <submittedName>
        <fullName evidence="2">Conserved hypothetical integral membrane protein TIGR02206</fullName>
    </submittedName>
</protein>
<evidence type="ECO:0000256" key="1">
    <source>
        <dbReference type="SAM" id="Phobius"/>
    </source>
</evidence>
<evidence type="ECO:0000313" key="3">
    <source>
        <dbReference type="Proteomes" id="UP000198506"/>
    </source>
</evidence>
<feature type="transmembrane region" description="Helical" evidence="1">
    <location>
        <begin position="89"/>
        <end position="112"/>
    </location>
</feature>
<dbReference type="RefSeq" id="WP_318255466.1">
    <property type="nucleotide sequence ID" value="NZ_FOZN01000003.1"/>
</dbReference>
<organism evidence="2 3">
    <name type="scientific">Agrococcus baldri</name>
    <dbReference type="NCBI Taxonomy" id="153730"/>
    <lineage>
        <taxon>Bacteria</taxon>
        <taxon>Bacillati</taxon>
        <taxon>Actinomycetota</taxon>
        <taxon>Actinomycetes</taxon>
        <taxon>Micrococcales</taxon>
        <taxon>Microbacteriaceae</taxon>
        <taxon>Agrococcus</taxon>
    </lineage>
</organism>
<keyword evidence="1" id="KW-1133">Transmembrane helix</keyword>